<dbReference type="Pfam" id="PF12697">
    <property type="entry name" value="Abhydrolase_6"/>
    <property type="match status" value="1"/>
</dbReference>
<comment type="caution">
    <text evidence="2">The sequence shown here is derived from an EMBL/GenBank/DDBJ whole genome shotgun (WGS) entry which is preliminary data.</text>
</comment>
<evidence type="ECO:0000259" key="1">
    <source>
        <dbReference type="Pfam" id="PF12697"/>
    </source>
</evidence>
<organism evidence="2 3">
    <name type="scientific">Mycena belliarum</name>
    <dbReference type="NCBI Taxonomy" id="1033014"/>
    <lineage>
        <taxon>Eukaryota</taxon>
        <taxon>Fungi</taxon>
        <taxon>Dikarya</taxon>
        <taxon>Basidiomycota</taxon>
        <taxon>Agaricomycotina</taxon>
        <taxon>Agaricomycetes</taxon>
        <taxon>Agaricomycetidae</taxon>
        <taxon>Agaricales</taxon>
        <taxon>Marasmiineae</taxon>
        <taxon>Mycenaceae</taxon>
        <taxon>Mycena</taxon>
    </lineage>
</organism>
<dbReference type="AlphaFoldDB" id="A0AAD6XGX2"/>
<keyword evidence="3" id="KW-1185">Reference proteome</keyword>
<dbReference type="InterPro" id="IPR029058">
    <property type="entry name" value="AB_hydrolase_fold"/>
</dbReference>
<dbReference type="SUPFAM" id="SSF53474">
    <property type="entry name" value="alpha/beta-Hydrolases"/>
    <property type="match status" value="1"/>
</dbReference>
<evidence type="ECO:0000313" key="3">
    <source>
        <dbReference type="Proteomes" id="UP001222325"/>
    </source>
</evidence>
<feature type="domain" description="AB hydrolase-1" evidence="1">
    <location>
        <begin position="45"/>
        <end position="315"/>
    </location>
</feature>
<dbReference type="Gene3D" id="3.40.50.1820">
    <property type="entry name" value="alpha/beta hydrolase"/>
    <property type="match status" value="1"/>
</dbReference>
<dbReference type="InterPro" id="IPR000073">
    <property type="entry name" value="AB_hydrolase_1"/>
</dbReference>
<gene>
    <name evidence="2" type="ORF">B0H15DRAFT_935021</name>
</gene>
<dbReference type="EMBL" id="JARJCN010000115">
    <property type="protein sequence ID" value="KAJ7073376.1"/>
    <property type="molecule type" value="Genomic_DNA"/>
</dbReference>
<sequence>MFLHTTSVVFESRSNTGEQSGTGLKMTAKRYHTAESRSNADGFSLLFAHCIGSHKEQWEPIIEQVFRVQHAKGKTRRVHEAWAFDWQNHGDAAVLNRAALAESWQMGVTADVWADAIAAFVRSPRMLGKRMVAIGHSAGAAAMINSLQDIQLRAPPYACIVLLEPTIATPELFYQHMAPSVPANVAATLSRRARWPSREAAYEWLRWRTPWRTWDPRVLRLFTLHGLEATSDGGVALKCDVRQEARAFPDVAPHFAAAEALARVARAVPVHLVWATRSHLMPRALQDALAARGAASITRVESGHMIVQEQPERAAVAICAALDGVGIDLGGRARSRM</sequence>
<evidence type="ECO:0000313" key="2">
    <source>
        <dbReference type="EMBL" id="KAJ7073376.1"/>
    </source>
</evidence>
<protein>
    <submittedName>
        <fullName evidence="2">Alpha/beta hydrolase fold-1</fullName>
    </submittedName>
</protein>
<reference evidence="2" key="1">
    <citation type="submission" date="2023-03" db="EMBL/GenBank/DDBJ databases">
        <title>Massive genome expansion in bonnet fungi (Mycena s.s.) driven by repeated elements and novel gene families across ecological guilds.</title>
        <authorList>
            <consortium name="Lawrence Berkeley National Laboratory"/>
            <person name="Harder C.B."/>
            <person name="Miyauchi S."/>
            <person name="Viragh M."/>
            <person name="Kuo A."/>
            <person name="Thoen E."/>
            <person name="Andreopoulos B."/>
            <person name="Lu D."/>
            <person name="Skrede I."/>
            <person name="Drula E."/>
            <person name="Henrissat B."/>
            <person name="Morin E."/>
            <person name="Kohler A."/>
            <person name="Barry K."/>
            <person name="LaButti K."/>
            <person name="Morin E."/>
            <person name="Salamov A."/>
            <person name="Lipzen A."/>
            <person name="Mereny Z."/>
            <person name="Hegedus B."/>
            <person name="Baldrian P."/>
            <person name="Stursova M."/>
            <person name="Weitz H."/>
            <person name="Taylor A."/>
            <person name="Grigoriev I.V."/>
            <person name="Nagy L.G."/>
            <person name="Martin F."/>
            <person name="Kauserud H."/>
        </authorList>
    </citation>
    <scope>NUCLEOTIDE SEQUENCE</scope>
    <source>
        <strain evidence="2">CBHHK173m</strain>
    </source>
</reference>
<keyword evidence="2" id="KW-0378">Hydrolase</keyword>
<proteinExistence type="predicted"/>
<dbReference type="Proteomes" id="UP001222325">
    <property type="component" value="Unassembled WGS sequence"/>
</dbReference>
<name>A0AAD6XGX2_9AGAR</name>
<dbReference type="GO" id="GO:0016787">
    <property type="term" value="F:hydrolase activity"/>
    <property type="evidence" value="ECO:0007669"/>
    <property type="project" value="UniProtKB-KW"/>
</dbReference>
<accession>A0AAD6XGX2</accession>